<dbReference type="OrthoDB" id="4821403at2759"/>
<keyword evidence="1" id="KW-0732">Signal</keyword>
<dbReference type="Gene3D" id="2.40.128.20">
    <property type="match status" value="1"/>
</dbReference>
<feature type="chain" id="PRO_5008101474" evidence="1">
    <location>
        <begin position="22"/>
        <end position="234"/>
    </location>
</feature>
<feature type="signal peptide" evidence="1">
    <location>
        <begin position="1"/>
        <end position="21"/>
    </location>
</feature>
<dbReference type="InterPro" id="IPR012674">
    <property type="entry name" value="Calycin"/>
</dbReference>
<dbReference type="GeneID" id="28856653"/>
<evidence type="ECO:0000256" key="1">
    <source>
        <dbReference type="SAM" id="SignalP"/>
    </source>
</evidence>
<accession>A0A179FBB4</accession>
<name>A0A179FBB4_METCM</name>
<comment type="caution">
    <text evidence="2">The sequence shown here is derived from an EMBL/GenBank/DDBJ whole genome shotgun (WGS) entry which is preliminary data.</text>
</comment>
<dbReference type="PROSITE" id="PS51257">
    <property type="entry name" value="PROKAR_LIPOPROTEIN"/>
    <property type="match status" value="1"/>
</dbReference>
<sequence>MYSKQVLEVLLLLGLTSQATATSCVGTPVSVRLPPTLSNPNTGSSWKSTPVGWDFGYWYQTNSSSANAFQRNLQYSTLPVDPSQPTGKRTDLSSFQIVNNETVFTSYGEDTPTVIPGVYHYQGTGILEQANDTLEILAWGYDCRGDGYRISYSTATEFTKTPASLDVLSRTKKGPDAATLGKIQSALIALGNAEVTALAKAIGPALQDSGRDGQAPIQKCDDECKTNKDLLGLF</sequence>
<dbReference type="EMBL" id="LSBJ02000006">
    <property type="protein sequence ID" value="OAQ62746.1"/>
    <property type="molecule type" value="Genomic_DNA"/>
</dbReference>
<organism evidence="2 3">
    <name type="scientific">Pochonia chlamydosporia 170</name>
    <dbReference type="NCBI Taxonomy" id="1380566"/>
    <lineage>
        <taxon>Eukaryota</taxon>
        <taxon>Fungi</taxon>
        <taxon>Dikarya</taxon>
        <taxon>Ascomycota</taxon>
        <taxon>Pezizomycotina</taxon>
        <taxon>Sordariomycetes</taxon>
        <taxon>Hypocreomycetidae</taxon>
        <taxon>Hypocreales</taxon>
        <taxon>Clavicipitaceae</taxon>
        <taxon>Pochonia</taxon>
    </lineage>
</organism>
<dbReference type="Proteomes" id="UP000078397">
    <property type="component" value="Unassembled WGS sequence"/>
</dbReference>
<evidence type="ECO:0000313" key="3">
    <source>
        <dbReference type="Proteomes" id="UP000078397"/>
    </source>
</evidence>
<dbReference type="AlphaFoldDB" id="A0A179FBB4"/>
<proteinExistence type="predicted"/>
<dbReference type="KEGG" id="pchm:VFPPC_14891"/>
<keyword evidence="3" id="KW-1185">Reference proteome</keyword>
<evidence type="ECO:0000313" key="2">
    <source>
        <dbReference type="EMBL" id="OAQ62746.1"/>
    </source>
</evidence>
<dbReference type="RefSeq" id="XP_018140326.1">
    <property type="nucleotide sequence ID" value="XM_018292659.1"/>
</dbReference>
<gene>
    <name evidence="2" type="ORF">VFPPC_14891</name>
</gene>
<protein>
    <submittedName>
        <fullName evidence="2">Uncharacterized protein</fullName>
    </submittedName>
</protein>
<reference evidence="2 3" key="1">
    <citation type="journal article" date="2016" name="PLoS Pathog.">
        <title>Biosynthesis of antibiotic leucinostatins in bio-control fungus Purpureocillium lilacinum and their inhibition on phytophthora revealed by genome mining.</title>
        <authorList>
            <person name="Wang G."/>
            <person name="Liu Z."/>
            <person name="Lin R."/>
            <person name="Li E."/>
            <person name="Mao Z."/>
            <person name="Ling J."/>
            <person name="Yang Y."/>
            <person name="Yin W.B."/>
            <person name="Xie B."/>
        </authorList>
    </citation>
    <scope>NUCLEOTIDE SEQUENCE [LARGE SCALE GENOMIC DNA]</scope>
    <source>
        <strain evidence="2">170</strain>
    </source>
</reference>